<evidence type="ECO:0000313" key="2">
    <source>
        <dbReference type="EMBL" id="VDN27839.1"/>
    </source>
</evidence>
<reference evidence="2 3" key="1">
    <citation type="submission" date="2018-11" db="EMBL/GenBank/DDBJ databases">
        <authorList>
            <consortium name="Pathogen Informatics"/>
        </authorList>
    </citation>
    <scope>NUCLEOTIDE SEQUENCE [LARGE SCALE GENOMIC DNA]</scope>
</reference>
<gene>
    <name evidence="2" type="ORF">DILT_LOCUS15077</name>
</gene>
<evidence type="ECO:0000256" key="1">
    <source>
        <dbReference type="SAM" id="MobiDB-lite"/>
    </source>
</evidence>
<dbReference type="AlphaFoldDB" id="A0A3P7QBS0"/>
<feature type="region of interest" description="Disordered" evidence="1">
    <location>
        <begin position="1"/>
        <end position="34"/>
    </location>
</feature>
<keyword evidence="3" id="KW-1185">Reference proteome</keyword>
<organism evidence="2 3">
    <name type="scientific">Dibothriocephalus latus</name>
    <name type="common">Fish tapeworm</name>
    <name type="synonym">Diphyllobothrium latum</name>
    <dbReference type="NCBI Taxonomy" id="60516"/>
    <lineage>
        <taxon>Eukaryota</taxon>
        <taxon>Metazoa</taxon>
        <taxon>Spiralia</taxon>
        <taxon>Lophotrochozoa</taxon>
        <taxon>Platyhelminthes</taxon>
        <taxon>Cestoda</taxon>
        <taxon>Eucestoda</taxon>
        <taxon>Diphyllobothriidea</taxon>
        <taxon>Diphyllobothriidae</taxon>
        <taxon>Dibothriocephalus</taxon>
    </lineage>
</organism>
<sequence length="61" mass="6618">MYLQSVLASVSPNTIPEVPADTKTDEEDPPTPTELSLQVGNAIQPNLSAYLFYGHNFPSLV</sequence>
<evidence type="ECO:0000313" key="3">
    <source>
        <dbReference type="Proteomes" id="UP000281553"/>
    </source>
</evidence>
<dbReference type="Proteomes" id="UP000281553">
    <property type="component" value="Unassembled WGS sequence"/>
</dbReference>
<name>A0A3P7QBS0_DIBLA</name>
<protein>
    <submittedName>
        <fullName evidence="2">Uncharacterized protein</fullName>
    </submittedName>
</protein>
<proteinExistence type="predicted"/>
<accession>A0A3P7QBS0</accession>
<dbReference type="EMBL" id="UYRU01077185">
    <property type="protein sequence ID" value="VDN27839.1"/>
    <property type="molecule type" value="Genomic_DNA"/>
</dbReference>
<feature type="compositionally biased region" description="Polar residues" evidence="1">
    <location>
        <begin position="1"/>
        <end position="14"/>
    </location>
</feature>